<evidence type="ECO:0000313" key="2">
    <source>
        <dbReference type="Proteomes" id="UP000185596"/>
    </source>
</evidence>
<gene>
    <name evidence="1" type="ORF">BU204_31860</name>
</gene>
<name>A0A1Q8C7R2_9PSEU</name>
<evidence type="ECO:0000313" key="1">
    <source>
        <dbReference type="EMBL" id="OLF10402.1"/>
    </source>
</evidence>
<dbReference type="Gene3D" id="3.10.20.30">
    <property type="match status" value="1"/>
</dbReference>
<dbReference type="Proteomes" id="UP000185596">
    <property type="component" value="Unassembled WGS sequence"/>
</dbReference>
<dbReference type="EMBL" id="MSIE01000076">
    <property type="protein sequence ID" value="OLF10402.1"/>
    <property type="molecule type" value="Genomic_DNA"/>
</dbReference>
<reference evidence="1 2" key="1">
    <citation type="submission" date="2016-12" db="EMBL/GenBank/DDBJ databases">
        <title>The draft genome sequence of Actinophytocola sp. 11-183.</title>
        <authorList>
            <person name="Wang W."/>
            <person name="Yuan L."/>
        </authorList>
    </citation>
    <scope>NUCLEOTIDE SEQUENCE [LARGE SCALE GENOMIC DNA]</scope>
    <source>
        <strain evidence="1 2">11-183</strain>
    </source>
</reference>
<dbReference type="OrthoDB" id="121049at2"/>
<dbReference type="STRING" id="1912961.BU204_31860"/>
<dbReference type="CDD" id="cd17040">
    <property type="entry name" value="Ubl_MoaD_like"/>
    <property type="match status" value="1"/>
</dbReference>
<keyword evidence="2" id="KW-1185">Reference proteome</keyword>
<proteinExistence type="predicted"/>
<organism evidence="1 2">
    <name type="scientific">Actinophytocola xanthii</name>
    <dbReference type="NCBI Taxonomy" id="1912961"/>
    <lineage>
        <taxon>Bacteria</taxon>
        <taxon>Bacillati</taxon>
        <taxon>Actinomycetota</taxon>
        <taxon>Actinomycetes</taxon>
        <taxon>Pseudonocardiales</taxon>
        <taxon>Pseudonocardiaceae</taxon>
    </lineage>
</organism>
<sequence length="97" mass="10631">MRVKLPTHLRRLAGVDGEVRLDIAEEITTDTVLAALEERYPVLRGTIRDLATGRRRAFVRYFACEQDLSHDPPGTPLPSRVADGSEPFLVVGSMAGG</sequence>
<accession>A0A1Q8C7R2</accession>
<dbReference type="AlphaFoldDB" id="A0A1Q8C7R2"/>
<comment type="caution">
    <text evidence="1">The sequence shown here is derived from an EMBL/GenBank/DDBJ whole genome shotgun (WGS) entry which is preliminary data.</text>
</comment>
<evidence type="ECO:0008006" key="3">
    <source>
        <dbReference type="Google" id="ProtNLM"/>
    </source>
</evidence>
<dbReference type="InterPro" id="IPR012675">
    <property type="entry name" value="Beta-grasp_dom_sf"/>
</dbReference>
<protein>
    <recommendedName>
        <fullName evidence="3">Molybdopterin synthase sulfur carrier subunit</fullName>
    </recommendedName>
</protein>